<evidence type="ECO:0000313" key="2">
    <source>
        <dbReference type="Proteomes" id="UP001524435"/>
    </source>
</evidence>
<dbReference type="SUPFAM" id="SSF48403">
    <property type="entry name" value="Ankyrin repeat"/>
    <property type="match status" value="1"/>
</dbReference>
<comment type="caution">
    <text evidence="1">The sequence shown here is derived from an EMBL/GenBank/DDBJ whole genome shotgun (WGS) entry which is preliminary data.</text>
</comment>
<accession>A0ABT1SIF8</accession>
<dbReference type="InterPro" id="IPR036770">
    <property type="entry name" value="Ankyrin_rpt-contain_sf"/>
</dbReference>
<name>A0ABT1SIF8_9FIRM</name>
<keyword evidence="2" id="KW-1185">Reference proteome</keyword>
<dbReference type="Gene3D" id="1.25.40.20">
    <property type="entry name" value="Ankyrin repeat-containing domain"/>
    <property type="match status" value="1"/>
</dbReference>
<gene>
    <name evidence="1" type="ORF">NE663_01775</name>
</gene>
<reference evidence="1 2" key="1">
    <citation type="submission" date="2022-06" db="EMBL/GenBank/DDBJ databases">
        <title>Isolation of gut microbiota from human fecal samples.</title>
        <authorList>
            <person name="Pamer E.G."/>
            <person name="Barat B."/>
            <person name="Waligurski E."/>
            <person name="Medina S."/>
            <person name="Paddock L."/>
            <person name="Mostad J."/>
        </authorList>
    </citation>
    <scope>NUCLEOTIDE SEQUENCE [LARGE SCALE GENOMIC DNA]</scope>
    <source>
        <strain evidence="1 2">DFI.6.1</strain>
    </source>
</reference>
<organism evidence="1 2">
    <name type="scientific">Massilicoli timonensis</name>
    <dbReference type="NCBI Taxonomy" id="2015901"/>
    <lineage>
        <taxon>Bacteria</taxon>
        <taxon>Bacillati</taxon>
        <taxon>Bacillota</taxon>
        <taxon>Erysipelotrichia</taxon>
        <taxon>Erysipelotrichales</taxon>
        <taxon>Erysipelotrichaceae</taxon>
        <taxon>Massilicoli</taxon>
    </lineage>
</organism>
<evidence type="ECO:0000313" key="1">
    <source>
        <dbReference type="EMBL" id="MCQ5120988.1"/>
    </source>
</evidence>
<protein>
    <submittedName>
        <fullName evidence="1">Ankyrin repeat domain-containing protein</fullName>
    </submittedName>
</protein>
<dbReference type="RefSeq" id="WP_102266837.1">
    <property type="nucleotide sequence ID" value="NZ_CALVCM010000001.1"/>
</dbReference>
<proteinExistence type="predicted"/>
<dbReference type="EMBL" id="JANGCH010000002">
    <property type="protein sequence ID" value="MCQ5120988.1"/>
    <property type="molecule type" value="Genomic_DNA"/>
</dbReference>
<sequence length="119" mass="13357">MKRKPSPLAKKLLNAVWNKEVEKAREAILEGADPNWIINGYPVLFHAVYMRDVEMVMMLIDNGAILIGEALGFALDRGIGELVIPLMMRGATPKIEEPTALYGPYPNRYAPLDAPYVFR</sequence>
<dbReference type="Proteomes" id="UP001524435">
    <property type="component" value="Unassembled WGS sequence"/>
</dbReference>